<feature type="compositionally biased region" description="Basic and acidic residues" evidence="3">
    <location>
        <begin position="17"/>
        <end position="42"/>
    </location>
</feature>
<dbReference type="KEGG" id="acoc:108692054"/>
<evidence type="ECO:0000256" key="3">
    <source>
        <dbReference type="SAM" id="MobiDB-lite"/>
    </source>
</evidence>
<dbReference type="Pfam" id="PF00076">
    <property type="entry name" value="RRM_1"/>
    <property type="match status" value="1"/>
</dbReference>
<feature type="compositionally biased region" description="Polar residues" evidence="3">
    <location>
        <begin position="77"/>
        <end position="90"/>
    </location>
</feature>
<feature type="region of interest" description="Disordered" evidence="3">
    <location>
        <begin position="321"/>
        <end position="340"/>
    </location>
</feature>
<dbReference type="EMBL" id="KQ976703">
    <property type="protein sequence ID" value="KYM77152.1"/>
    <property type="molecule type" value="Genomic_DNA"/>
</dbReference>
<dbReference type="SMART" id="SM00360">
    <property type="entry name" value="RRM"/>
    <property type="match status" value="2"/>
</dbReference>
<evidence type="ECO:0000313" key="5">
    <source>
        <dbReference type="EMBL" id="KYM77152.1"/>
    </source>
</evidence>
<evidence type="ECO:0000259" key="4">
    <source>
        <dbReference type="PROSITE" id="PS50102"/>
    </source>
</evidence>
<dbReference type="STRING" id="520822.A0A195AYN3"/>
<gene>
    <name evidence="5" type="ORF">ALC53_12447</name>
</gene>
<keyword evidence="1 2" id="KW-0694">RNA-binding</keyword>
<evidence type="ECO:0000256" key="2">
    <source>
        <dbReference type="PROSITE-ProRule" id="PRU00176"/>
    </source>
</evidence>
<feature type="compositionally biased region" description="Acidic residues" evidence="3">
    <location>
        <begin position="204"/>
        <end position="231"/>
    </location>
</feature>
<proteinExistence type="predicted"/>
<dbReference type="PROSITE" id="PS50102">
    <property type="entry name" value="RRM"/>
    <property type="match status" value="1"/>
</dbReference>
<feature type="compositionally biased region" description="Basic and acidic residues" evidence="3">
    <location>
        <begin position="232"/>
        <end position="242"/>
    </location>
</feature>
<dbReference type="InterPro" id="IPR000504">
    <property type="entry name" value="RRM_dom"/>
</dbReference>
<dbReference type="InterPro" id="IPR012677">
    <property type="entry name" value="Nucleotide-bd_a/b_plait_sf"/>
</dbReference>
<dbReference type="SUPFAM" id="SSF54928">
    <property type="entry name" value="RNA-binding domain, RBD"/>
    <property type="match status" value="2"/>
</dbReference>
<feature type="region of interest" description="Disordered" evidence="3">
    <location>
        <begin position="1"/>
        <end position="315"/>
    </location>
</feature>
<evidence type="ECO:0000313" key="6">
    <source>
        <dbReference type="Proteomes" id="UP000078540"/>
    </source>
</evidence>
<reference evidence="5 6" key="1">
    <citation type="submission" date="2015-09" db="EMBL/GenBank/DDBJ databases">
        <title>Atta colombica WGS genome.</title>
        <authorList>
            <person name="Nygaard S."/>
            <person name="Hu H."/>
            <person name="Boomsma J."/>
            <person name="Zhang G."/>
        </authorList>
    </citation>
    <scope>NUCLEOTIDE SEQUENCE [LARGE SCALE GENOMIC DNA]</scope>
    <source>
        <strain evidence="5">Treedump-2</strain>
        <tissue evidence="5">Whole body</tissue>
    </source>
</reference>
<feature type="compositionally biased region" description="Acidic residues" evidence="3">
    <location>
        <begin position="264"/>
        <end position="283"/>
    </location>
</feature>
<dbReference type="CDD" id="cd00590">
    <property type="entry name" value="RRM_SF"/>
    <property type="match status" value="1"/>
</dbReference>
<dbReference type="AlphaFoldDB" id="A0A195AYN3"/>
<dbReference type="Gene3D" id="3.30.70.330">
    <property type="match status" value="2"/>
</dbReference>
<keyword evidence="6" id="KW-1185">Reference proteome</keyword>
<feature type="compositionally biased region" description="Basic residues" evidence="3">
    <location>
        <begin position="624"/>
        <end position="651"/>
    </location>
</feature>
<dbReference type="PANTHER" id="PTHR13275:SF4">
    <property type="entry name" value="VACUOLAR PROTEIN SORTING-ASSOCIATED PROTEIN 72 HOMOLOG"/>
    <property type="match status" value="1"/>
</dbReference>
<feature type="compositionally biased region" description="Basic residues" evidence="3">
    <location>
        <begin position="1"/>
        <end position="12"/>
    </location>
</feature>
<feature type="compositionally biased region" description="Acidic residues" evidence="3">
    <location>
        <begin position="145"/>
        <end position="182"/>
    </location>
</feature>
<dbReference type="OrthoDB" id="442677at2759"/>
<sequence>MGKVKALKHNANKGKQQLHEIKGGSIKKNKDSKFKNTPKDQKPTPNKNKVSKKYLDQKSSPNGNAVAKRSKQDSPNKKQNFKQNTNSNKAQRIGKKTFNPKKVEKQLDKSNSNTIESEDDSLNKSDETSESDSDIPDILGKSLGDETDDEDYEEEEEEDTDNDDDSDEEEMDDDDDSDEEEMSEHKGVKMFKGLQFKNKKNQKEDDEIESNENTTESDEDDDEDDTDEDDDKEKQKKKDDHIKKPKIRIIKNYAEVNPIVSENSDSDDYSNDTTDYSDDEDAELGTKALLGQSIADDDDENFNGEDKDSSDDMYEDDISSEIEKDSENDENDAEREVNENENSIIGRFNITQKEKDDLARRIVLIDNISKTTPSNEIAELCKEYGKYQIFEARPYPAFFLDSEKGEQIEPLEWLNRDYPHLETFSVNVLYSNRQDALKAMKHMHGMKFAGNYLNVVTADQTVQEPDYAVYITNLKKTMPDNYIWKMFNQCGTIVRMRNVRDPITGLSRGFGYISFNNVDSAKFALEYNNVKLNGRRIKVLPYPYREKTSVKNLVEEIRRRNQTILESGKRILENDNRSSKKFKKSSGEPANVEPERNIKKHKKQEGDKKKSTTFQGQMVELKNKNKKNKLDKKKKKMAEKLVAKSKKTKKN</sequence>
<feature type="region of interest" description="Disordered" evidence="3">
    <location>
        <begin position="569"/>
        <end position="651"/>
    </location>
</feature>
<accession>A0A195AYN3</accession>
<feature type="compositionally biased region" description="Acidic residues" evidence="3">
    <location>
        <begin position="295"/>
        <end position="315"/>
    </location>
</feature>
<evidence type="ECO:0000256" key="1">
    <source>
        <dbReference type="ARBA" id="ARBA00022884"/>
    </source>
</evidence>
<feature type="domain" description="RRM" evidence="4">
    <location>
        <begin position="467"/>
        <end position="539"/>
    </location>
</feature>
<dbReference type="InterPro" id="IPR035979">
    <property type="entry name" value="RBD_domain_sf"/>
</dbReference>
<dbReference type="GO" id="GO:0003723">
    <property type="term" value="F:RNA binding"/>
    <property type="evidence" value="ECO:0007669"/>
    <property type="project" value="UniProtKB-UniRule"/>
</dbReference>
<protein>
    <submittedName>
        <fullName evidence="5">RNA-binding protein 34</fullName>
    </submittedName>
</protein>
<organism evidence="5 6">
    <name type="scientific">Atta colombica</name>
    <dbReference type="NCBI Taxonomy" id="520822"/>
    <lineage>
        <taxon>Eukaryota</taxon>
        <taxon>Metazoa</taxon>
        <taxon>Ecdysozoa</taxon>
        <taxon>Arthropoda</taxon>
        <taxon>Hexapoda</taxon>
        <taxon>Insecta</taxon>
        <taxon>Pterygota</taxon>
        <taxon>Neoptera</taxon>
        <taxon>Endopterygota</taxon>
        <taxon>Hymenoptera</taxon>
        <taxon>Apocrita</taxon>
        <taxon>Aculeata</taxon>
        <taxon>Formicoidea</taxon>
        <taxon>Formicidae</taxon>
        <taxon>Myrmicinae</taxon>
        <taxon>Atta</taxon>
    </lineage>
</organism>
<feature type="compositionally biased region" description="Basic and acidic residues" evidence="3">
    <location>
        <begin position="569"/>
        <end position="578"/>
    </location>
</feature>
<dbReference type="PANTHER" id="PTHR13275">
    <property type="entry name" value="YL-1 PROTEIN TRANSCRIPTION FACTOR-LIKE 1"/>
    <property type="match status" value="1"/>
</dbReference>
<name>A0A195AYN3_9HYME</name>
<dbReference type="Proteomes" id="UP000078540">
    <property type="component" value="Unassembled WGS sequence"/>
</dbReference>
<feature type="compositionally biased region" description="Acidic residues" evidence="3">
    <location>
        <begin position="321"/>
        <end position="333"/>
    </location>
</feature>
<dbReference type="GO" id="GO:0005634">
    <property type="term" value="C:nucleus"/>
    <property type="evidence" value="ECO:0007669"/>
    <property type="project" value="TreeGrafter"/>
</dbReference>